<feature type="compositionally biased region" description="Polar residues" evidence="1">
    <location>
        <begin position="41"/>
        <end position="55"/>
    </location>
</feature>
<keyword evidence="3" id="KW-1185">Reference proteome</keyword>
<dbReference type="Proteomes" id="UP001176521">
    <property type="component" value="Unassembled WGS sequence"/>
</dbReference>
<feature type="region of interest" description="Disordered" evidence="1">
    <location>
        <begin position="34"/>
        <end position="105"/>
    </location>
</feature>
<evidence type="ECO:0000313" key="2">
    <source>
        <dbReference type="EMBL" id="KAK0520002.1"/>
    </source>
</evidence>
<sequence length="105" mass="10874">MVSTAVAKEGSAINHNDAALAGMAKSTLSLGSKRYAVQEEAQPSTEHPSSRTSGISIPKPRSFAAASALSARQGKVTDAVARTGRPHQRNISENRTATASQPNSS</sequence>
<organism evidence="2 3">
    <name type="scientific">Tilletia horrida</name>
    <dbReference type="NCBI Taxonomy" id="155126"/>
    <lineage>
        <taxon>Eukaryota</taxon>
        <taxon>Fungi</taxon>
        <taxon>Dikarya</taxon>
        <taxon>Basidiomycota</taxon>
        <taxon>Ustilaginomycotina</taxon>
        <taxon>Exobasidiomycetes</taxon>
        <taxon>Tilletiales</taxon>
        <taxon>Tilletiaceae</taxon>
        <taxon>Tilletia</taxon>
    </lineage>
</organism>
<feature type="non-terminal residue" evidence="2">
    <location>
        <position position="105"/>
    </location>
</feature>
<dbReference type="EMBL" id="JAPDMQ010000865">
    <property type="protein sequence ID" value="KAK0520002.1"/>
    <property type="molecule type" value="Genomic_DNA"/>
</dbReference>
<reference evidence="2" key="1">
    <citation type="journal article" date="2023" name="PhytoFront">
        <title>Draft Genome Resources of Seven Strains of Tilletia horrida, Causal Agent of Kernel Smut of Rice.</title>
        <authorList>
            <person name="Khanal S."/>
            <person name="Antony Babu S."/>
            <person name="Zhou X.G."/>
        </authorList>
    </citation>
    <scope>NUCLEOTIDE SEQUENCE</scope>
    <source>
        <strain evidence="2">TX3</strain>
    </source>
</reference>
<evidence type="ECO:0000313" key="3">
    <source>
        <dbReference type="Proteomes" id="UP001176521"/>
    </source>
</evidence>
<accession>A0AAN6JGW5</accession>
<comment type="caution">
    <text evidence="2">The sequence shown here is derived from an EMBL/GenBank/DDBJ whole genome shotgun (WGS) entry which is preliminary data.</text>
</comment>
<dbReference type="AlphaFoldDB" id="A0AAN6JGW5"/>
<feature type="compositionally biased region" description="Polar residues" evidence="1">
    <location>
        <begin position="89"/>
        <end position="105"/>
    </location>
</feature>
<feature type="compositionally biased region" description="Low complexity" evidence="1">
    <location>
        <begin position="62"/>
        <end position="71"/>
    </location>
</feature>
<protein>
    <submittedName>
        <fullName evidence="2">Uncharacterized protein</fullName>
    </submittedName>
</protein>
<gene>
    <name evidence="2" type="ORF">OC842_007252</name>
</gene>
<evidence type="ECO:0000256" key="1">
    <source>
        <dbReference type="SAM" id="MobiDB-lite"/>
    </source>
</evidence>
<name>A0AAN6JGW5_9BASI</name>
<proteinExistence type="predicted"/>